<keyword evidence="6 8" id="KW-1133">Transmembrane helix</keyword>
<evidence type="ECO:0000256" key="6">
    <source>
        <dbReference type="ARBA" id="ARBA00022989"/>
    </source>
</evidence>
<dbReference type="KEGG" id="cha:CHAB381_0851"/>
<dbReference type="STRING" id="360107.CHAB381_0851"/>
<feature type="transmembrane region" description="Helical" evidence="8">
    <location>
        <begin position="39"/>
        <end position="56"/>
    </location>
</feature>
<evidence type="ECO:0000313" key="10">
    <source>
        <dbReference type="EMBL" id="ABS51199.1"/>
    </source>
</evidence>
<feature type="transmembrane region" description="Helical" evidence="8">
    <location>
        <begin position="7"/>
        <end position="27"/>
    </location>
</feature>
<keyword evidence="5 8" id="KW-0812">Transmembrane</keyword>
<evidence type="ECO:0000256" key="8">
    <source>
        <dbReference type="SAM" id="Phobius"/>
    </source>
</evidence>
<dbReference type="InterPro" id="IPR000620">
    <property type="entry name" value="EamA_dom"/>
</dbReference>
<dbReference type="InterPro" id="IPR004626">
    <property type="entry name" value="RarD"/>
</dbReference>
<comment type="subcellular location">
    <subcellularLocation>
        <location evidence="1">Cell membrane</location>
        <topology evidence="1">Multi-pass membrane protein</topology>
    </subcellularLocation>
</comment>
<dbReference type="OrthoDB" id="369870at2"/>
<evidence type="ECO:0000313" key="11">
    <source>
        <dbReference type="Proteomes" id="UP000002407"/>
    </source>
</evidence>
<sequence>MQKNPNTLALITGIATFMMWGLFPIYFKLLENVPAIEVLAHRVVWSLLFLFMIIAYRKRIKNIIRYTGNKKLMRALFLTGVLIASNWGIYIYAVSTDRILYASLGYLINPLFSILLGAIFLKEKLSRPTKISICLVVAAIANEMYALGEIPFISLLLPGTFAIYGLLKKQIQIAAIDGLFFETMLIFPLAIIYLSFLGISGNGAFSFSKTGFLLAFSGIVTVLPLITFNFAAVHLKLQTIGFLQYISPIIAVLLAVFVYGEHLEMHKIISFAIILAGLAIVSLSGILRRKDD</sequence>
<protein>
    <submittedName>
        <fullName evidence="10">RarD protein</fullName>
    </submittedName>
</protein>
<dbReference type="NCBIfam" id="TIGR00688">
    <property type="entry name" value="rarD"/>
    <property type="match status" value="1"/>
</dbReference>
<reference evidence="11" key="1">
    <citation type="submission" date="2007-07" db="EMBL/GenBank/DDBJ databases">
        <title>Complete genome sequence of Campylobacter hominis ATCC BAA-381, a commensal isolated from the human gastrointestinal tract.</title>
        <authorList>
            <person name="Fouts D.E."/>
            <person name="Mongodin E.F."/>
            <person name="Puiu D."/>
            <person name="Sebastian Y."/>
            <person name="Miller W.G."/>
            <person name="Mandrell R.E."/>
            <person name="Nelson K.E."/>
        </authorList>
    </citation>
    <scope>NUCLEOTIDE SEQUENCE [LARGE SCALE GENOMIC DNA]</scope>
    <source>
        <strain evidence="11">ATCC BAA-381 / LMG 19568 / NCTC 13146 / CH001A</strain>
    </source>
</reference>
<proteinExistence type="inferred from homology"/>
<keyword evidence="3" id="KW-0813">Transport</keyword>
<dbReference type="AlphaFoldDB" id="A7I1M4"/>
<keyword evidence="4" id="KW-1003">Cell membrane</keyword>
<feature type="transmembrane region" description="Helical" evidence="8">
    <location>
        <begin position="76"/>
        <end position="93"/>
    </location>
</feature>
<dbReference type="EMBL" id="CP000776">
    <property type="protein sequence ID" value="ABS51199.1"/>
    <property type="molecule type" value="Genomic_DNA"/>
</dbReference>
<evidence type="ECO:0000259" key="9">
    <source>
        <dbReference type="Pfam" id="PF00892"/>
    </source>
</evidence>
<dbReference type="SUPFAM" id="SSF103481">
    <property type="entry name" value="Multidrug resistance efflux transporter EmrE"/>
    <property type="match status" value="2"/>
</dbReference>
<dbReference type="Proteomes" id="UP000002407">
    <property type="component" value="Chromosome"/>
</dbReference>
<evidence type="ECO:0000256" key="4">
    <source>
        <dbReference type="ARBA" id="ARBA00022475"/>
    </source>
</evidence>
<feature type="transmembrane region" description="Helical" evidence="8">
    <location>
        <begin position="242"/>
        <end position="262"/>
    </location>
</feature>
<feature type="domain" description="EamA" evidence="9">
    <location>
        <begin position="160"/>
        <end position="282"/>
    </location>
</feature>
<dbReference type="HOGENOM" id="CLU_054508_1_0_7"/>
<evidence type="ECO:0000256" key="5">
    <source>
        <dbReference type="ARBA" id="ARBA00022692"/>
    </source>
</evidence>
<dbReference type="Pfam" id="PF00892">
    <property type="entry name" value="EamA"/>
    <property type="match status" value="2"/>
</dbReference>
<feature type="transmembrane region" description="Helical" evidence="8">
    <location>
        <begin position="179"/>
        <end position="199"/>
    </location>
</feature>
<evidence type="ECO:0000256" key="3">
    <source>
        <dbReference type="ARBA" id="ARBA00022448"/>
    </source>
</evidence>
<dbReference type="InterPro" id="IPR037185">
    <property type="entry name" value="EmrE-like"/>
</dbReference>
<keyword evidence="7 8" id="KW-0472">Membrane</keyword>
<dbReference type="GO" id="GO:0005886">
    <property type="term" value="C:plasma membrane"/>
    <property type="evidence" value="ECO:0007669"/>
    <property type="project" value="UniProtKB-SubCell"/>
</dbReference>
<dbReference type="PANTHER" id="PTHR22911:SF137">
    <property type="entry name" value="SOLUTE CARRIER FAMILY 35 MEMBER G2-RELATED"/>
    <property type="match status" value="1"/>
</dbReference>
<feature type="domain" description="EamA" evidence="9">
    <location>
        <begin position="9"/>
        <end position="141"/>
    </location>
</feature>
<gene>
    <name evidence="10" type="primary">rarD</name>
    <name evidence="10" type="ordered locus">CHAB381_0851</name>
</gene>
<feature type="transmembrane region" description="Helical" evidence="8">
    <location>
        <begin position="211"/>
        <end position="235"/>
    </location>
</feature>
<evidence type="ECO:0000256" key="7">
    <source>
        <dbReference type="ARBA" id="ARBA00023136"/>
    </source>
</evidence>
<dbReference type="eggNOG" id="COG2962">
    <property type="taxonomic scope" value="Bacteria"/>
</dbReference>
<organism evidence="10 11">
    <name type="scientific">Campylobacter hominis (strain ATCC BAA-381 / DSM 21671 / CCUG 45161 / LMG 19568 / NCTC 13146 / CH001A)</name>
    <dbReference type="NCBI Taxonomy" id="360107"/>
    <lineage>
        <taxon>Bacteria</taxon>
        <taxon>Pseudomonadati</taxon>
        <taxon>Campylobacterota</taxon>
        <taxon>Epsilonproteobacteria</taxon>
        <taxon>Campylobacterales</taxon>
        <taxon>Campylobacteraceae</taxon>
        <taxon>Campylobacter</taxon>
    </lineage>
</organism>
<feature type="transmembrane region" description="Helical" evidence="8">
    <location>
        <begin position="99"/>
        <end position="121"/>
    </location>
</feature>
<accession>A7I1M4</accession>
<dbReference type="RefSeq" id="WP_012108705.1">
    <property type="nucleotide sequence ID" value="NC_009714.1"/>
</dbReference>
<name>A7I1M4_CAMHC</name>
<evidence type="ECO:0000256" key="1">
    <source>
        <dbReference type="ARBA" id="ARBA00004651"/>
    </source>
</evidence>
<dbReference type="PANTHER" id="PTHR22911">
    <property type="entry name" value="ACYL-MALONYL CONDENSING ENZYME-RELATED"/>
    <property type="match status" value="1"/>
</dbReference>
<comment type="similarity">
    <text evidence="2">Belongs to the EamA transporter family.</text>
</comment>
<evidence type="ECO:0000256" key="2">
    <source>
        <dbReference type="ARBA" id="ARBA00007362"/>
    </source>
</evidence>
<feature type="transmembrane region" description="Helical" evidence="8">
    <location>
        <begin position="268"/>
        <end position="287"/>
    </location>
</feature>
<keyword evidence="11" id="KW-1185">Reference proteome</keyword>